<dbReference type="InterPro" id="IPR000618">
    <property type="entry name" value="Insect_cuticle"/>
</dbReference>
<accession>A0A482X9T9</accession>
<dbReference type="Pfam" id="PF00379">
    <property type="entry name" value="Chitin_bind_4"/>
    <property type="match status" value="1"/>
</dbReference>
<dbReference type="GO" id="GO:0031012">
    <property type="term" value="C:extracellular matrix"/>
    <property type="evidence" value="ECO:0007669"/>
    <property type="project" value="TreeGrafter"/>
</dbReference>
<feature type="chain" id="PRO_5019822023" description="Pro-resilin" evidence="4">
    <location>
        <begin position="21"/>
        <end position="206"/>
    </location>
</feature>
<dbReference type="PROSITE" id="PS51155">
    <property type="entry name" value="CHIT_BIND_RR_2"/>
    <property type="match status" value="1"/>
</dbReference>
<organism evidence="5 6">
    <name type="scientific">Laodelphax striatellus</name>
    <name type="common">Small brown planthopper</name>
    <name type="synonym">Delphax striatella</name>
    <dbReference type="NCBI Taxonomy" id="195883"/>
    <lineage>
        <taxon>Eukaryota</taxon>
        <taxon>Metazoa</taxon>
        <taxon>Ecdysozoa</taxon>
        <taxon>Arthropoda</taxon>
        <taxon>Hexapoda</taxon>
        <taxon>Insecta</taxon>
        <taxon>Pterygota</taxon>
        <taxon>Neoptera</taxon>
        <taxon>Paraneoptera</taxon>
        <taxon>Hemiptera</taxon>
        <taxon>Auchenorrhyncha</taxon>
        <taxon>Fulgoroidea</taxon>
        <taxon>Delphacidae</taxon>
        <taxon>Criomorphinae</taxon>
        <taxon>Laodelphax</taxon>
    </lineage>
</organism>
<dbReference type="STRING" id="195883.A0A482X9T9"/>
<dbReference type="InterPro" id="IPR051217">
    <property type="entry name" value="Insect_Cuticle_Struc_Prot"/>
</dbReference>
<dbReference type="OrthoDB" id="6425109at2759"/>
<feature type="compositionally biased region" description="Low complexity" evidence="3">
    <location>
        <begin position="189"/>
        <end position="206"/>
    </location>
</feature>
<sequence>MICTKTTISILLAVAALATGEPPVPQYGPPGFGNANGGGRPSGNYGPPTAGRPPANSYGPPAANGNGYGGGDDNGKPEPFNFEYEVKDAASGNDYGHKASSDGTRVTGTYHVLLPDGRNQIVDYTADESGYNAQVKYEGEANTGGGYPSGPSNGGYPSGPSNVNGGYPSGGPSTGGFPSGGFPSGAGSNGYPSGGPPSSSYLPPGK</sequence>
<dbReference type="PRINTS" id="PR00947">
    <property type="entry name" value="CUTICLE"/>
</dbReference>
<name>A0A482X9T9_LAOST</name>
<dbReference type="Proteomes" id="UP000291343">
    <property type="component" value="Unassembled WGS sequence"/>
</dbReference>
<dbReference type="FunCoup" id="A0A482X9T9">
    <property type="interactions" value="18"/>
</dbReference>
<proteinExistence type="predicted"/>
<feature type="compositionally biased region" description="Gly residues" evidence="3">
    <location>
        <begin position="30"/>
        <end position="41"/>
    </location>
</feature>
<reference evidence="5 6" key="1">
    <citation type="journal article" date="2017" name="Gigascience">
        <title>Genome sequence of the small brown planthopper, Laodelphax striatellus.</title>
        <authorList>
            <person name="Zhu J."/>
            <person name="Jiang F."/>
            <person name="Wang X."/>
            <person name="Yang P."/>
            <person name="Bao Y."/>
            <person name="Zhao W."/>
            <person name="Wang W."/>
            <person name="Lu H."/>
            <person name="Wang Q."/>
            <person name="Cui N."/>
            <person name="Li J."/>
            <person name="Chen X."/>
            <person name="Luo L."/>
            <person name="Yu J."/>
            <person name="Kang L."/>
            <person name="Cui F."/>
        </authorList>
    </citation>
    <scope>NUCLEOTIDE SEQUENCE [LARGE SCALE GENOMIC DNA]</scope>
    <source>
        <strain evidence="5">Lst14</strain>
    </source>
</reference>
<evidence type="ECO:0000313" key="5">
    <source>
        <dbReference type="EMBL" id="RZF42228.1"/>
    </source>
</evidence>
<evidence type="ECO:0000256" key="1">
    <source>
        <dbReference type="ARBA" id="ARBA00022460"/>
    </source>
</evidence>
<evidence type="ECO:0000256" key="3">
    <source>
        <dbReference type="SAM" id="MobiDB-lite"/>
    </source>
</evidence>
<feature type="region of interest" description="Disordered" evidence="3">
    <location>
        <begin position="27"/>
        <end position="80"/>
    </location>
</feature>
<comment type="caution">
    <text evidence="5">The sequence shown here is derived from an EMBL/GenBank/DDBJ whole genome shotgun (WGS) entry which is preliminary data.</text>
</comment>
<evidence type="ECO:0000256" key="4">
    <source>
        <dbReference type="SAM" id="SignalP"/>
    </source>
</evidence>
<dbReference type="InParanoid" id="A0A482X9T9"/>
<keyword evidence="4" id="KW-0732">Signal</keyword>
<dbReference type="GO" id="GO:0005615">
    <property type="term" value="C:extracellular space"/>
    <property type="evidence" value="ECO:0007669"/>
    <property type="project" value="TreeGrafter"/>
</dbReference>
<feature type="region of interest" description="Disordered" evidence="3">
    <location>
        <begin position="142"/>
        <end position="206"/>
    </location>
</feature>
<dbReference type="GO" id="GO:0042302">
    <property type="term" value="F:structural constituent of cuticle"/>
    <property type="evidence" value="ECO:0007669"/>
    <property type="project" value="UniProtKB-UniRule"/>
</dbReference>
<dbReference type="InterPro" id="IPR031311">
    <property type="entry name" value="CHIT_BIND_RR_consensus"/>
</dbReference>
<dbReference type="PANTHER" id="PTHR12236:SF79">
    <property type="entry name" value="CUTICULAR PROTEIN 50CB-RELATED"/>
    <property type="match status" value="1"/>
</dbReference>
<dbReference type="PANTHER" id="PTHR12236">
    <property type="entry name" value="STRUCTURAL CONTITUENT OF CUTICLE"/>
    <property type="match status" value="1"/>
</dbReference>
<keyword evidence="6" id="KW-1185">Reference proteome</keyword>
<dbReference type="EMBL" id="QKKF02015335">
    <property type="protein sequence ID" value="RZF42228.1"/>
    <property type="molecule type" value="Genomic_DNA"/>
</dbReference>
<evidence type="ECO:0000256" key="2">
    <source>
        <dbReference type="PROSITE-ProRule" id="PRU00497"/>
    </source>
</evidence>
<feature type="compositionally biased region" description="Gly residues" evidence="3">
    <location>
        <begin position="142"/>
        <end position="157"/>
    </location>
</feature>
<feature type="compositionally biased region" description="Gly residues" evidence="3">
    <location>
        <begin position="167"/>
        <end position="188"/>
    </location>
</feature>
<gene>
    <name evidence="5" type="ORF">LSTR_LSTR004377</name>
</gene>
<evidence type="ECO:0008006" key="7">
    <source>
        <dbReference type="Google" id="ProtNLM"/>
    </source>
</evidence>
<evidence type="ECO:0000313" key="6">
    <source>
        <dbReference type="Proteomes" id="UP000291343"/>
    </source>
</evidence>
<dbReference type="PROSITE" id="PS00233">
    <property type="entry name" value="CHIT_BIND_RR_1"/>
    <property type="match status" value="1"/>
</dbReference>
<protein>
    <recommendedName>
        <fullName evidence="7">Pro-resilin</fullName>
    </recommendedName>
</protein>
<feature type="signal peptide" evidence="4">
    <location>
        <begin position="1"/>
        <end position="20"/>
    </location>
</feature>
<dbReference type="AlphaFoldDB" id="A0A482X9T9"/>
<keyword evidence="1 2" id="KW-0193">Cuticle</keyword>